<dbReference type="SMART" id="SM00644">
    <property type="entry name" value="Ami_2"/>
    <property type="match status" value="1"/>
</dbReference>
<protein>
    <recommendedName>
        <fullName evidence="1">N-acetylmuramoyl-L-alanine amidase domain-containing protein</fullName>
    </recommendedName>
</protein>
<dbReference type="OrthoDB" id="8754850at2"/>
<dbReference type="CDD" id="cd06583">
    <property type="entry name" value="PGRP"/>
    <property type="match status" value="1"/>
</dbReference>
<dbReference type="Gene3D" id="3.40.80.10">
    <property type="entry name" value="Peptidoglycan recognition protein-like"/>
    <property type="match status" value="1"/>
</dbReference>
<dbReference type="EMBL" id="CACSII010000016">
    <property type="protein sequence ID" value="CAA0111615.1"/>
    <property type="molecule type" value="Genomic_DNA"/>
</dbReference>
<accession>A0A5S9Q251</accession>
<dbReference type="InterPro" id="IPR002502">
    <property type="entry name" value="Amidase_domain"/>
</dbReference>
<evidence type="ECO:0000313" key="3">
    <source>
        <dbReference type="Proteomes" id="UP000434580"/>
    </source>
</evidence>
<gene>
    <name evidence="2" type="ORF">DPBNPPHM_01503</name>
</gene>
<organism evidence="2 3">
    <name type="scientific">BD1-7 clade bacterium</name>
    <dbReference type="NCBI Taxonomy" id="2029982"/>
    <lineage>
        <taxon>Bacteria</taxon>
        <taxon>Pseudomonadati</taxon>
        <taxon>Pseudomonadota</taxon>
        <taxon>Gammaproteobacteria</taxon>
        <taxon>Cellvibrionales</taxon>
        <taxon>Spongiibacteraceae</taxon>
        <taxon>BD1-7 clade</taxon>
    </lineage>
</organism>
<dbReference type="Pfam" id="PF01510">
    <property type="entry name" value="Amidase_2"/>
    <property type="match status" value="1"/>
</dbReference>
<evidence type="ECO:0000313" key="2">
    <source>
        <dbReference type="EMBL" id="CAA0111615.1"/>
    </source>
</evidence>
<feature type="domain" description="N-acetylmuramoyl-L-alanine amidase" evidence="1">
    <location>
        <begin position="1"/>
        <end position="143"/>
    </location>
</feature>
<dbReference type="GO" id="GO:0009253">
    <property type="term" value="P:peptidoglycan catabolic process"/>
    <property type="evidence" value="ECO:0007669"/>
    <property type="project" value="InterPro"/>
</dbReference>
<dbReference type="SUPFAM" id="SSF55846">
    <property type="entry name" value="N-acetylmuramoyl-L-alanine amidase-like"/>
    <property type="match status" value="1"/>
</dbReference>
<dbReference type="GO" id="GO:0008745">
    <property type="term" value="F:N-acetylmuramoyl-L-alanine amidase activity"/>
    <property type="evidence" value="ECO:0007669"/>
    <property type="project" value="InterPro"/>
</dbReference>
<dbReference type="InterPro" id="IPR036505">
    <property type="entry name" value="Amidase/PGRP_sf"/>
</dbReference>
<reference evidence="2 3" key="1">
    <citation type="submission" date="2019-11" db="EMBL/GenBank/DDBJ databases">
        <authorList>
            <person name="Holert J."/>
        </authorList>
    </citation>
    <scope>NUCLEOTIDE SEQUENCE [LARGE SCALE GENOMIC DNA]</scope>
    <source>
        <strain evidence="2">BC5_2</strain>
    </source>
</reference>
<name>A0A5S9Q251_9GAMM</name>
<proteinExistence type="predicted"/>
<evidence type="ECO:0000259" key="1">
    <source>
        <dbReference type="SMART" id="SM00644"/>
    </source>
</evidence>
<dbReference type="AlphaFoldDB" id="A0A5S9Q251"/>
<sequence>MGNLRQLTDITEAVIHCSDTPNGRPDLAEDIDRWHAGPQFGFKRDLTLAPHHQPELKHIGYHAVIEVDGRIVAGRPFIETGAHCPQNGMNQNGVAVCLIGRDGFTRAQWQSLAHLYSTLQQYLPNLQRISGHNDHNPGKTCPGFNVNTWLSSGQIPSDAQVIDLHGGQ</sequence>
<dbReference type="Proteomes" id="UP000434580">
    <property type="component" value="Unassembled WGS sequence"/>
</dbReference>